<proteinExistence type="predicted"/>
<dbReference type="EMBL" id="CP022098">
    <property type="protein sequence ID" value="ATB39501.1"/>
    <property type="molecule type" value="Genomic_DNA"/>
</dbReference>
<feature type="region of interest" description="Disordered" evidence="1">
    <location>
        <begin position="70"/>
        <end position="117"/>
    </location>
</feature>
<reference evidence="2 3" key="1">
    <citation type="submission" date="2017-06" db="EMBL/GenBank/DDBJ databases">
        <title>Sequencing and comparative analysis of myxobacterial genomes.</title>
        <authorList>
            <person name="Rupp O."/>
            <person name="Goesmann A."/>
            <person name="Sogaard-Andersen L."/>
        </authorList>
    </citation>
    <scope>NUCLEOTIDE SEQUENCE [LARGE SCALE GENOMIC DNA]</scope>
    <source>
        <strain evidence="2 3">DSM 52655</strain>
    </source>
</reference>
<gene>
    <name evidence="2" type="ORF">CYFUS_004945</name>
</gene>
<feature type="region of interest" description="Disordered" evidence="1">
    <location>
        <begin position="200"/>
        <end position="235"/>
    </location>
</feature>
<name>A0A250J7U9_9BACT</name>
<evidence type="ECO:0000313" key="3">
    <source>
        <dbReference type="Proteomes" id="UP000217257"/>
    </source>
</evidence>
<evidence type="ECO:0000313" key="2">
    <source>
        <dbReference type="EMBL" id="ATB39501.1"/>
    </source>
</evidence>
<dbReference type="Proteomes" id="UP000217257">
    <property type="component" value="Chromosome"/>
</dbReference>
<evidence type="ECO:0000256" key="1">
    <source>
        <dbReference type="SAM" id="MobiDB-lite"/>
    </source>
</evidence>
<protein>
    <submittedName>
        <fullName evidence="2">Uncharacterized protein</fullName>
    </submittedName>
</protein>
<dbReference type="AlphaFoldDB" id="A0A250J7U9"/>
<dbReference type="KEGG" id="cfus:CYFUS_004945"/>
<accession>A0A250J7U9</accession>
<sequence length="235" mass="24744">MQAPGPCAGHREVCPDGNDGHEARGNAGCRWADSLQPLYAFPLTPVFHRRACPGGWWTSSTVANASAITDIPPPRFHEPPRCSSRASSGSHLRRGHLAPREQHPARPGEGCGGPRGGGARCARVGGDTWPGHLRGGHAPGLPVKLSTSLVLQASTPVRHRCPGATHHRVASSIELACTPVAPHGMRCAVSLHGSPVVRAEQFSDRRHRRRGGHASSGGGAATRRHPTASGLRADR</sequence>
<organism evidence="2 3">
    <name type="scientific">Cystobacter fuscus</name>
    <dbReference type="NCBI Taxonomy" id="43"/>
    <lineage>
        <taxon>Bacteria</taxon>
        <taxon>Pseudomonadati</taxon>
        <taxon>Myxococcota</taxon>
        <taxon>Myxococcia</taxon>
        <taxon>Myxococcales</taxon>
        <taxon>Cystobacterineae</taxon>
        <taxon>Archangiaceae</taxon>
        <taxon>Cystobacter</taxon>
    </lineage>
</organism>